<reference evidence="2" key="1">
    <citation type="submission" date="2025-08" db="UniProtKB">
        <authorList>
            <consortium name="Ensembl"/>
        </authorList>
    </citation>
    <scope>IDENTIFICATION</scope>
</reference>
<evidence type="ECO:0000313" key="3">
    <source>
        <dbReference type="Proteomes" id="UP000472261"/>
    </source>
</evidence>
<dbReference type="PRINTS" id="PR01345">
    <property type="entry name" value="CERVTRCPTASE"/>
</dbReference>
<feature type="domain" description="Reverse transcriptase" evidence="1">
    <location>
        <begin position="1"/>
        <end position="207"/>
    </location>
</feature>
<name>A0A669Q0E3_PHACC</name>
<proteinExistence type="predicted"/>
<dbReference type="Ensembl" id="ENSPCLT00000015825.1">
    <property type="protein sequence ID" value="ENSPCLP00000011858.1"/>
    <property type="gene ID" value="ENSPCLG00000009758.1"/>
</dbReference>
<dbReference type="Proteomes" id="UP000472261">
    <property type="component" value="Unplaced"/>
</dbReference>
<protein>
    <recommendedName>
        <fullName evidence="1">Reverse transcriptase domain-containing protein</fullName>
    </recommendedName>
</protein>
<sequence length="377" mass="43872">MEQIILDDMLDHMRKVRVIRDSQHGFTRGRSCLTNLVAFYDGVTASVDKRKATDVIYLDLSKAFDMVPHHILISKLEGCGFDGWTIQWIRNRLKGRRQRVVINGSMSRWRPVTSIPYGSVLGLVLFNIFINDIDDGIKCTLSKFADDTKLSGVVDTVEGRDAIQRDLERLERWARVNLMRFNTAKCRGLHLGRRNPRHPYRLEGEVLESSPVEKDLRVLIDEKLNTSQQCALAARKASGILGSIRRGVASRDREVIVPLYSALVRPHLEYCVQVWSPQYKKDRELLERVQRRATKMIRGLEQLPHEDRLRELGLFSLEKRRLRGDLIAAFQYLKGAYRQEGNQLFERVDDCRTRGNGFKLRERRFRLDVMGKFFIEW</sequence>
<accession>A0A669Q0E3</accession>
<dbReference type="CDD" id="cd01650">
    <property type="entry name" value="RT_nLTR_like"/>
    <property type="match status" value="1"/>
</dbReference>
<dbReference type="PROSITE" id="PS50878">
    <property type="entry name" value="RT_POL"/>
    <property type="match status" value="1"/>
</dbReference>
<keyword evidence="3" id="KW-1185">Reference proteome</keyword>
<reference evidence="2" key="2">
    <citation type="submission" date="2025-09" db="UniProtKB">
        <authorList>
            <consortium name="Ensembl"/>
        </authorList>
    </citation>
    <scope>IDENTIFICATION</scope>
</reference>
<evidence type="ECO:0000313" key="2">
    <source>
        <dbReference type="Ensembl" id="ENSPCLP00000011858.1"/>
    </source>
</evidence>
<dbReference type="OMA" id="WTIQWIR"/>
<dbReference type="InterPro" id="IPR000477">
    <property type="entry name" value="RT_dom"/>
</dbReference>
<dbReference type="InterPro" id="IPR043502">
    <property type="entry name" value="DNA/RNA_pol_sf"/>
</dbReference>
<evidence type="ECO:0000259" key="1">
    <source>
        <dbReference type="PROSITE" id="PS50878"/>
    </source>
</evidence>
<organism evidence="2 3">
    <name type="scientific">Phasianus colchicus</name>
    <name type="common">Common pheasant</name>
    <dbReference type="NCBI Taxonomy" id="9054"/>
    <lineage>
        <taxon>Eukaryota</taxon>
        <taxon>Metazoa</taxon>
        <taxon>Chordata</taxon>
        <taxon>Craniata</taxon>
        <taxon>Vertebrata</taxon>
        <taxon>Euteleostomi</taxon>
        <taxon>Archelosauria</taxon>
        <taxon>Archosauria</taxon>
        <taxon>Dinosauria</taxon>
        <taxon>Saurischia</taxon>
        <taxon>Theropoda</taxon>
        <taxon>Coelurosauria</taxon>
        <taxon>Aves</taxon>
        <taxon>Neognathae</taxon>
        <taxon>Galloanserae</taxon>
        <taxon>Galliformes</taxon>
        <taxon>Phasianidae</taxon>
        <taxon>Phasianinae</taxon>
        <taxon>Phasianus</taxon>
    </lineage>
</organism>
<dbReference type="AlphaFoldDB" id="A0A669Q0E3"/>
<dbReference type="SUPFAM" id="SSF56672">
    <property type="entry name" value="DNA/RNA polymerases"/>
    <property type="match status" value="1"/>
</dbReference>
<dbReference type="Pfam" id="PF00078">
    <property type="entry name" value="RVT_1"/>
    <property type="match status" value="1"/>
</dbReference>
<dbReference type="PANTHER" id="PTHR33332">
    <property type="entry name" value="REVERSE TRANSCRIPTASE DOMAIN-CONTAINING PROTEIN"/>
    <property type="match status" value="1"/>
</dbReference>